<keyword evidence="1" id="KW-0472">Membrane</keyword>
<dbReference type="InterPro" id="IPR009003">
    <property type="entry name" value="Peptidase_S1_PA"/>
</dbReference>
<evidence type="ECO:0000313" key="2">
    <source>
        <dbReference type="EMBL" id="TYR20469.1"/>
    </source>
</evidence>
<reference evidence="2 3" key="1">
    <citation type="submission" date="2019-08" db="EMBL/GenBank/DDBJ databases">
        <title>Draft genome of C. urealyticum strain VH4248.</title>
        <authorList>
            <person name="Navas J."/>
        </authorList>
    </citation>
    <scope>NUCLEOTIDE SEQUENCE [LARGE SCALE GENOMIC DNA]</scope>
    <source>
        <strain evidence="2 3">VH4248</strain>
    </source>
</reference>
<proteinExistence type="predicted"/>
<evidence type="ECO:0008006" key="4">
    <source>
        <dbReference type="Google" id="ProtNLM"/>
    </source>
</evidence>
<dbReference type="Gene3D" id="2.40.10.10">
    <property type="entry name" value="Trypsin-like serine proteases"/>
    <property type="match status" value="2"/>
</dbReference>
<accession>A0A5D4FYU9</accession>
<dbReference type="Proteomes" id="UP000324726">
    <property type="component" value="Unassembled WGS sequence"/>
</dbReference>
<gene>
    <name evidence="2" type="ORF">FYJ87_05865</name>
</gene>
<evidence type="ECO:0000313" key="3">
    <source>
        <dbReference type="Proteomes" id="UP000324726"/>
    </source>
</evidence>
<keyword evidence="1" id="KW-1133">Transmembrane helix</keyword>
<feature type="transmembrane region" description="Helical" evidence="1">
    <location>
        <begin position="43"/>
        <end position="64"/>
    </location>
</feature>
<dbReference type="SUPFAM" id="SSF50494">
    <property type="entry name" value="Trypsin-like serine proteases"/>
    <property type="match status" value="1"/>
</dbReference>
<dbReference type="AlphaFoldDB" id="A0A5D4FYU9"/>
<comment type="caution">
    <text evidence="2">The sequence shown here is derived from an EMBL/GenBank/DDBJ whole genome shotgun (WGS) entry which is preliminary data.</text>
</comment>
<organism evidence="2 3">
    <name type="scientific">Corynebacterium urealyticum</name>
    <dbReference type="NCBI Taxonomy" id="43771"/>
    <lineage>
        <taxon>Bacteria</taxon>
        <taxon>Bacillati</taxon>
        <taxon>Actinomycetota</taxon>
        <taxon>Actinomycetes</taxon>
        <taxon>Mycobacteriales</taxon>
        <taxon>Corynebacteriaceae</taxon>
        <taxon>Corynebacterium</taxon>
    </lineage>
</organism>
<evidence type="ECO:0000256" key="1">
    <source>
        <dbReference type="SAM" id="Phobius"/>
    </source>
</evidence>
<dbReference type="CDD" id="cd21112">
    <property type="entry name" value="alphaLP-like"/>
    <property type="match status" value="1"/>
</dbReference>
<dbReference type="InterPro" id="IPR043504">
    <property type="entry name" value="Peptidase_S1_PA_chymotrypsin"/>
</dbReference>
<sequence length="305" mass="31063">MRALWLEGIEPHLSHKEHPMQRTTRTHARHHRTLRGRTLRGRILRGAAGLLASLGIAAGLGVGATGQAAANPMGSLDAALTATGQPGPHRVPGHYFTSPTAPAAQQRIKPRALLGPSTPIMVGDSICTLSVAGIDAAGNKVGITAAHCGVPGSPVRSLDAPEAGVIGKVVKFGNLDYSVIRLRPDVQLTRNYGRVALNRIGGPVPGVPNAACKTGVATGTKCGPVLGQLGQTFVSHICASLGDSGAPVYAGGRLVGMLNGGFQPLPSCTTPLQGPLHSPAVSTTWDAIAADMNALGGSGAGFRLP</sequence>
<dbReference type="EMBL" id="VSZI01000001">
    <property type="protein sequence ID" value="TYR20469.1"/>
    <property type="molecule type" value="Genomic_DNA"/>
</dbReference>
<name>A0A5D4FYU9_9CORY</name>
<protein>
    <recommendedName>
        <fullName evidence="4">Secreted protein</fullName>
    </recommendedName>
</protein>
<keyword evidence="1" id="KW-0812">Transmembrane</keyword>